<protein>
    <submittedName>
        <fullName evidence="1">Uncharacterized protein</fullName>
    </submittedName>
</protein>
<dbReference type="Proteomes" id="UP001283361">
    <property type="component" value="Unassembled WGS sequence"/>
</dbReference>
<organism evidence="1 2">
    <name type="scientific">Elysia crispata</name>
    <name type="common">lettuce slug</name>
    <dbReference type="NCBI Taxonomy" id="231223"/>
    <lineage>
        <taxon>Eukaryota</taxon>
        <taxon>Metazoa</taxon>
        <taxon>Spiralia</taxon>
        <taxon>Lophotrochozoa</taxon>
        <taxon>Mollusca</taxon>
        <taxon>Gastropoda</taxon>
        <taxon>Heterobranchia</taxon>
        <taxon>Euthyneura</taxon>
        <taxon>Panpulmonata</taxon>
        <taxon>Sacoglossa</taxon>
        <taxon>Placobranchoidea</taxon>
        <taxon>Plakobranchidae</taxon>
        <taxon>Elysia</taxon>
    </lineage>
</organism>
<dbReference type="EMBL" id="JAWDGP010007144">
    <property type="protein sequence ID" value="KAK3729417.1"/>
    <property type="molecule type" value="Genomic_DNA"/>
</dbReference>
<sequence length="90" mass="10967">MSTWHQQFTRSESTMSTWHQQFTRSESTMSTWHQQFTRSESRVRTWDIPTSVMTIIDSLCHVWWTSNFLVTGRQDMGPMKWMRYSHMRNC</sequence>
<evidence type="ECO:0000313" key="1">
    <source>
        <dbReference type="EMBL" id="KAK3729417.1"/>
    </source>
</evidence>
<keyword evidence="2" id="KW-1185">Reference proteome</keyword>
<name>A0AAE0Y1T1_9GAST</name>
<gene>
    <name evidence="1" type="ORF">RRG08_053614</name>
</gene>
<comment type="caution">
    <text evidence="1">The sequence shown here is derived from an EMBL/GenBank/DDBJ whole genome shotgun (WGS) entry which is preliminary data.</text>
</comment>
<evidence type="ECO:0000313" key="2">
    <source>
        <dbReference type="Proteomes" id="UP001283361"/>
    </source>
</evidence>
<reference evidence="1" key="1">
    <citation type="journal article" date="2023" name="G3 (Bethesda)">
        <title>A reference genome for the long-term kleptoplast-retaining sea slug Elysia crispata morphotype clarki.</title>
        <authorList>
            <person name="Eastman K.E."/>
            <person name="Pendleton A.L."/>
            <person name="Shaikh M.A."/>
            <person name="Suttiyut T."/>
            <person name="Ogas R."/>
            <person name="Tomko P."/>
            <person name="Gavelis G."/>
            <person name="Widhalm J.R."/>
            <person name="Wisecaver J.H."/>
        </authorList>
    </citation>
    <scope>NUCLEOTIDE SEQUENCE</scope>
    <source>
        <strain evidence="1">ECLA1</strain>
    </source>
</reference>
<proteinExistence type="predicted"/>
<dbReference type="AlphaFoldDB" id="A0AAE0Y1T1"/>
<accession>A0AAE0Y1T1</accession>